<dbReference type="OrthoDB" id="5970528at2759"/>
<evidence type="ECO:0000259" key="1">
    <source>
        <dbReference type="PROSITE" id="PS50228"/>
    </source>
</evidence>
<proteinExistence type="predicted"/>
<dbReference type="PROSITE" id="PS50228">
    <property type="entry name" value="SUEL_LECTIN"/>
    <property type="match status" value="1"/>
</dbReference>
<organism evidence="4">
    <name type="scientific">Gongylonema pulchrum</name>
    <dbReference type="NCBI Taxonomy" id="637853"/>
    <lineage>
        <taxon>Eukaryota</taxon>
        <taxon>Metazoa</taxon>
        <taxon>Ecdysozoa</taxon>
        <taxon>Nematoda</taxon>
        <taxon>Chromadorea</taxon>
        <taxon>Rhabditida</taxon>
        <taxon>Spirurina</taxon>
        <taxon>Spiruromorpha</taxon>
        <taxon>Spiruroidea</taxon>
        <taxon>Gongylonematidae</taxon>
        <taxon>Gongylonema</taxon>
    </lineage>
</organism>
<protein>
    <submittedName>
        <fullName evidence="4">SUEL-type lectin domain-containing protein</fullName>
    </submittedName>
</protein>
<dbReference type="Gene3D" id="2.60.120.740">
    <property type="match status" value="1"/>
</dbReference>
<dbReference type="Pfam" id="PF02140">
    <property type="entry name" value="SUEL_Lectin"/>
    <property type="match status" value="1"/>
</dbReference>
<reference evidence="2 3" key="2">
    <citation type="submission" date="2018-11" db="EMBL/GenBank/DDBJ databases">
        <authorList>
            <consortium name="Pathogen Informatics"/>
        </authorList>
    </citation>
    <scope>NUCLEOTIDE SEQUENCE [LARGE SCALE GENOMIC DNA]</scope>
</reference>
<dbReference type="WBParaSite" id="GPUH_0000757201-mRNA-1">
    <property type="protein sequence ID" value="GPUH_0000757201-mRNA-1"/>
    <property type="gene ID" value="GPUH_0000757201"/>
</dbReference>
<keyword evidence="3" id="KW-1185">Reference proteome</keyword>
<sequence length="93" mass="10060">MMRIRSDTQEMNGERCDGYQRCSIPVNSEELGDPCPDTEKYLELQYECNEKIPAATTTTTTSTLPTTTTARNLTAFSIIAMPAAASSTSSAAT</sequence>
<dbReference type="GO" id="GO:0030246">
    <property type="term" value="F:carbohydrate binding"/>
    <property type="evidence" value="ECO:0007669"/>
    <property type="project" value="InterPro"/>
</dbReference>
<evidence type="ECO:0000313" key="4">
    <source>
        <dbReference type="WBParaSite" id="GPUH_0000757201-mRNA-1"/>
    </source>
</evidence>
<dbReference type="EMBL" id="UYRT01019826">
    <property type="protein sequence ID" value="VDK58786.1"/>
    <property type="molecule type" value="Genomic_DNA"/>
</dbReference>
<dbReference type="PANTHER" id="PTHR46780">
    <property type="entry name" value="PROTEIN EVA-1"/>
    <property type="match status" value="1"/>
</dbReference>
<dbReference type="Proteomes" id="UP000271098">
    <property type="component" value="Unassembled WGS sequence"/>
</dbReference>
<evidence type="ECO:0000313" key="3">
    <source>
        <dbReference type="Proteomes" id="UP000271098"/>
    </source>
</evidence>
<reference evidence="4" key="1">
    <citation type="submission" date="2016-06" db="UniProtKB">
        <authorList>
            <consortium name="WormBaseParasite"/>
        </authorList>
    </citation>
    <scope>IDENTIFICATION</scope>
</reference>
<name>A0A183DFS2_9BILA</name>
<evidence type="ECO:0000313" key="2">
    <source>
        <dbReference type="EMBL" id="VDK58786.1"/>
    </source>
</evidence>
<dbReference type="InterPro" id="IPR000922">
    <property type="entry name" value="Lectin_gal-bd_dom"/>
</dbReference>
<accession>A0A183DFS2</accession>
<dbReference type="InterPro" id="IPR043159">
    <property type="entry name" value="Lectin_gal-bd_sf"/>
</dbReference>
<gene>
    <name evidence="2" type="ORF">GPUH_LOCUS7563</name>
</gene>
<dbReference type="AlphaFoldDB" id="A0A183DFS2"/>
<feature type="domain" description="SUEL-type lectin" evidence="1">
    <location>
        <begin position="1"/>
        <end position="49"/>
    </location>
</feature>